<protein>
    <submittedName>
        <fullName evidence="1">Uncharacterized protein</fullName>
    </submittedName>
</protein>
<comment type="caution">
    <text evidence="1">The sequence shown here is derived from an EMBL/GenBank/DDBJ whole genome shotgun (WGS) entry which is preliminary data.</text>
</comment>
<sequence>MAMTSVLAEIATPLTLLAITDKQLLGSIVTIKC</sequence>
<organism evidence="1">
    <name type="scientific">marine sediment metagenome</name>
    <dbReference type="NCBI Taxonomy" id="412755"/>
    <lineage>
        <taxon>unclassified sequences</taxon>
        <taxon>metagenomes</taxon>
        <taxon>ecological metagenomes</taxon>
    </lineage>
</organism>
<gene>
    <name evidence="1" type="ORF">S01H1_26927</name>
</gene>
<feature type="non-terminal residue" evidence="1">
    <location>
        <position position="33"/>
    </location>
</feature>
<evidence type="ECO:0000313" key="1">
    <source>
        <dbReference type="EMBL" id="GAF86704.1"/>
    </source>
</evidence>
<accession>X0T0D9</accession>
<proteinExistence type="predicted"/>
<dbReference type="EMBL" id="BARS01016359">
    <property type="protein sequence ID" value="GAF86704.1"/>
    <property type="molecule type" value="Genomic_DNA"/>
</dbReference>
<reference evidence="1" key="1">
    <citation type="journal article" date="2014" name="Front. Microbiol.">
        <title>High frequency of phylogenetically diverse reductive dehalogenase-homologous genes in deep subseafloor sedimentary metagenomes.</title>
        <authorList>
            <person name="Kawai M."/>
            <person name="Futagami T."/>
            <person name="Toyoda A."/>
            <person name="Takaki Y."/>
            <person name="Nishi S."/>
            <person name="Hori S."/>
            <person name="Arai W."/>
            <person name="Tsubouchi T."/>
            <person name="Morono Y."/>
            <person name="Uchiyama I."/>
            <person name="Ito T."/>
            <person name="Fujiyama A."/>
            <person name="Inagaki F."/>
            <person name="Takami H."/>
        </authorList>
    </citation>
    <scope>NUCLEOTIDE SEQUENCE</scope>
    <source>
        <strain evidence="1">Expedition CK06-06</strain>
    </source>
</reference>
<dbReference type="AlphaFoldDB" id="X0T0D9"/>
<name>X0T0D9_9ZZZZ</name>